<dbReference type="InterPro" id="IPR017853">
    <property type="entry name" value="GH"/>
</dbReference>
<dbReference type="InParanoid" id="A0A7M7N8L0"/>
<reference evidence="14" key="1">
    <citation type="submission" date="2015-02" db="EMBL/GenBank/DDBJ databases">
        <title>Genome sequencing for Strongylocentrotus purpuratus.</title>
        <authorList>
            <person name="Murali S."/>
            <person name="Liu Y."/>
            <person name="Vee V."/>
            <person name="English A."/>
            <person name="Wang M."/>
            <person name="Skinner E."/>
            <person name="Han Y."/>
            <person name="Muzny D.M."/>
            <person name="Worley K.C."/>
            <person name="Gibbs R.A."/>
        </authorList>
    </citation>
    <scope>NUCLEOTIDE SEQUENCE</scope>
</reference>
<dbReference type="GO" id="GO:0005975">
    <property type="term" value="P:carbohydrate metabolic process"/>
    <property type="evidence" value="ECO:0007669"/>
    <property type="project" value="InterPro"/>
</dbReference>
<dbReference type="PANTHER" id="PTHR22600">
    <property type="entry name" value="BETA-HEXOSAMINIDASE"/>
    <property type="match status" value="1"/>
</dbReference>
<dbReference type="OMA" id="KMWPRAA"/>
<dbReference type="GO" id="GO:0006491">
    <property type="term" value="P:N-glycan processing"/>
    <property type="evidence" value="ECO:0000318"/>
    <property type="project" value="GO_Central"/>
</dbReference>
<keyword evidence="9" id="KW-1015">Disulfide bond</keyword>
<dbReference type="AlphaFoldDB" id="A0A7M7N8L0"/>
<dbReference type="GO" id="GO:0005764">
    <property type="term" value="C:lysosome"/>
    <property type="evidence" value="ECO:0000318"/>
    <property type="project" value="GO_Central"/>
</dbReference>
<protein>
    <recommendedName>
        <fullName evidence="7">Beta-hexosaminidase</fullName>
        <ecNumber evidence="7">3.2.1.52</ecNumber>
    </recommendedName>
</protein>
<keyword evidence="3 10" id="KW-0732">Signal</keyword>
<dbReference type="CDD" id="cd06562">
    <property type="entry name" value="GH20_HexA_HexB-like"/>
    <property type="match status" value="1"/>
</dbReference>
<feature type="disulfide bond" evidence="9">
    <location>
        <begin position="75"/>
        <end position="127"/>
    </location>
</feature>
<keyword evidence="5" id="KW-0325">Glycoprotein</keyword>
<dbReference type="OrthoDB" id="428480at2759"/>
<evidence type="ECO:0000256" key="4">
    <source>
        <dbReference type="ARBA" id="ARBA00022801"/>
    </source>
</evidence>
<dbReference type="Proteomes" id="UP000007110">
    <property type="component" value="Unassembled WGS sequence"/>
</dbReference>
<dbReference type="EnsemblMetazoa" id="XM_030976760">
    <property type="protein sequence ID" value="XP_030832620"/>
    <property type="gene ID" value="LOC594823"/>
</dbReference>
<dbReference type="Gene3D" id="3.30.379.10">
    <property type="entry name" value="Chitobiase/beta-hexosaminidase domain 2-like"/>
    <property type="match status" value="1"/>
</dbReference>
<dbReference type="GeneID" id="594823"/>
<evidence type="ECO:0000256" key="8">
    <source>
        <dbReference type="PIRSR" id="PIRSR001093-1"/>
    </source>
</evidence>
<dbReference type="Pfam" id="PF14845">
    <property type="entry name" value="Glycohydro_20b2"/>
    <property type="match status" value="1"/>
</dbReference>
<dbReference type="EnsemblMetazoa" id="XM_030976759">
    <property type="protein sequence ID" value="XP_030832619"/>
    <property type="gene ID" value="LOC594823"/>
</dbReference>
<comment type="catalytic activity">
    <reaction evidence="1 7">
        <text>Hydrolysis of terminal non-reducing N-acetyl-D-hexosamine residues in N-acetyl-beta-D-hexosaminides.</text>
        <dbReference type="EC" id="3.2.1.52"/>
    </reaction>
</comment>
<dbReference type="RefSeq" id="XP_030832619.1">
    <property type="nucleotide sequence ID" value="XM_030976759.1"/>
</dbReference>
<name>A0A7M7N8L0_STRPU</name>
<evidence type="ECO:0000256" key="5">
    <source>
        <dbReference type="ARBA" id="ARBA00023180"/>
    </source>
</evidence>
<keyword evidence="4 7" id="KW-0378">Hydrolase</keyword>
<feature type="chain" id="PRO_5033597265" description="Beta-hexosaminidase" evidence="10">
    <location>
        <begin position="21"/>
        <end position="548"/>
    </location>
</feature>
<dbReference type="GO" id="GO:0016020">
    <property type="term" value="C:membrane"/>
    <property type="evidence" value="ECO:0000318"/>
    <property type="project" value="GO_Central"/>
</dbReference>
<evidence type="ECO:0000256" key="9">
    <source>
        <dbReference type="PIRSR" id="PIRSR001093-2"/>
    </source>
</evidence>
<organism evidence="13 14">
    <name type="scientific">Strongylocentrotus purpuratus</name>
    <name type="common">Purple sea urchin</name>
    <dbReference type="NCBI Taxonomy" id="7668"/>
    <lineage>
        <taxon>Eukaryota</taxon>
        <taxon>Metazoa</taxon>
        <taxon>Echinodermata</taxon>
        <taxon>Eleutherozoa</taxon>
        <taxon>Echinozoa</taxon>
        <taxon>Echinoidea</taxon>
        <taxon>Euechinoidea</taxon>
        <taxon>Echinacea</taxon>
        <taxon>Camarodonta</taxon>
        <taxon>Echinidea</taxon>
        <taxon>Strongylocentrotidae</taxon>
        <taxon>Strongylocentrotus</taxon>
    </lineage>
</organism>
<feature type="domain" description="Beta-hexosaminidase eukaryotic type N-terminal" evidence="12">
    <location>
        <begin position="44"/>
        <end position="168"/>
    </location>
</feature>
<feature type="active site" description="Proton donor" evidence="8">
    <location>
        <position position="344"/>
    </location>
</feature>
<dbReference type="EC" id="3.2.1.52" evidence="7"/>
<sequence>MAGVWMQIAWVLVLCSVCLASLSENQDGVPLPLKAVTSSTQGSPWPMPQSITVMPVVYNLVGESQFMFTASKVQCDILDSAFKRYLGIIFFNKPRASKRPRHAPTHLRFRSAATELRGLNVAVEQPCPDYPQLESDESYSLTISDTSASLAATSVWGALRGLETFSQLIYDNEDGQLVINKTSITDFPRFSFRGYLVDTSRHFLSMSSIFKSLDAMAYNKFNVFHWHIVDDQSFPYESKAYPSLSRMNAYDQNHVYTRENVKAVIEYARLRGIRVMPEFDTPGHTQSWVSIPDLLTPCYSGTTPTGGYGPINPTIDANYDFLKIFFKEVVDLFPDHYVHMGGDEVSFSCWASNPAITDFMTQHQYGKNYSMLEQYYEQRLLDIMADLQTGYTVWQEIIDNQVKVRPDTIVHVWKGDWQSEAHNVTQKGYRTLISSPYYLNRVTDPYTHQWHNLYLVDPANFNGTDAQKKLVIGGEVCMWGEYVDSTNVIQRTWPRASAVGERLWSSVNVTSLDDASHRLVEQRCRMVKRGIQAEPIVGPNFCPYEYEE</sequence>
<dbReference type="SUPFAM" id="SSF55545">
    <property type="entry name" value="beta-N-acetylhexosaminidase-like domain"/>
    <property type="match status" value="1"/>
</dbReference>
<evidence type="ECO:0000313" key="13">
    <source>
        <dbReference type="EnsemblMetazoa" id="XP_030832620"/>
    </source>
</evidence>
<dbReference type="InterPro" id="IPR015883">
    <property type="entry name" value="Glyco_hydro_20_cat"/>
</dbReference>
<feature type="disulfide bond" evidence="9">
    <location>
        <begin position="524"/>
        <end position="542"/>
    </location>
</feature>
<feature type="disulfide bond" evidence="9">
    <location>
        <begin position="298"/>
        <end position="349"/>
    </location>
</feature>
<keyword evidence="6 7" id="KW-0326">Glycosidase</keyword>
<dbReference type="SUPFAM" id="SSF51445">
    <property type="entry name" value="(Trans)glycosidases"/>
    <property type="match status" value="1"/>
</dbReference>
<reference evidence="13" key="2">
    <citation type="submission" date="2021-01" db="UniProtKB">
        <authorList>
            <consortium name="EnsemblMetazoa"/>
        </authorList>
    </citation>
    <scope>IDENTIFICATION</scope>
</reference>
<evidence type="ECO:0000256" key="7">
    <source>
        <dbReference type="PIRNR" id="PIRNR001093"/>
    </source>
</evidence>
<evidence type="ECO:0000256" key="1">
    <source>
        <dbReference type="ARBA" id="ARBA00001231"/>
    </source>
</evidence>
<dbReference type="PANTHER" id="PTHR22600:SF21">
    <property type="entry name" value="BETA-HEXOSAMINIDASE A"/>
    <property type="match status" value="1"/>
</dbReference>
<dbReference type="KEGG" id="spu:594823"/>
<dbReference type="InterPro" id="IPR029019">
    <property type="entry name" value="HEX_eukaryotic_N"/>
</dbReference>
<evidence type="ECO:0000256" key="3">
    <source>
        <dbReference type="ARBA" id="ARBA00022729"/>
    </source>
</evidence>
<evidence type="ECO:0000256" key="6">
    <source>
        <dbReference type="ARBA" id="ARBA00023295"/>
    </source>
</evidence>
<dbReference type="GO" id="GO:0030203">
    <property type="term" value="P:glycosaminoglycan metabolic process"/>
    <property type="evidence" value="ECO:0000318"/>
    <property type="project" value="GO_Central"/>
</dbReference>
<dbReference type="RefSeq" id="XP_030832620.1">
    <property type="nucleotide sequence ID" value="XM_030976760.1"/>
</dbReference>
<evidence type="ECO:0000313" key="14">
    <source>
        <dbReference type="Proteomes" id="UP000007110"/>
    </source>
</evidence>
<proteinExistence type="inferred from homology"/>
<dbReference type="InterPro" id="IPR025705">
    <property type="entry name" value="Beta_hexosaminidase_sua/sub"/>
</dbReference>
<dbReference type="PRINTS" id="PR00738">
    <property type="entry name" value="GLHYDRLASE20"/>
</dbReference>
<accession>A0A7M7N8L0</accession>
<dbReference type="FunFam" id="3.20.20.80:FF:000063">
    <property type="entry name" value="Beta-hexosaminidase"/>
    <property type="match status" value="1"/>
</dbReference>
<dbReference type="Pfam" id="PF00728">
    <property type="entry name" value="Glyco_hydro_20"/>
    <property type="match status" value="1"/>
</dbReference>
<evidence type="ECO:0000256" key="10">
    <source>
        <dbReference type="SAM" id="SignalP"/>
    </source>
</evidence>
<dbReference type="InterPro" id="IPR029018">
    <property type="entry name" value="Hex-like_dom2"/>
</dbReference>
<evidence type="ECO:0000259" key="11">
    <source>
        <dbReference type="Pfam" id="PF00728"/>
    </source>
</evidence>
<dbReference type="PIRSF" id="PIRSF001093">
    <property type="entry name" value="B-hxosamndse_ab_euk"/>
    <property type="match status" value="1"/>
</dbReference>
<evidence type="ECO:0000256" key="2">
    <source>
        <dbReference type="ARBA" id="ARBA00006285"/>
    </source>
</evidence>
<feature type="domain" description="Glycoside hydrolase family 20 catalytic" evidence="11">
    <location>
        <begin position="190"/>
        <end position="506"/>
    </location>
</feature>
<comment type="similarity">
    <text evidence="2 7">Belongs to the glycosyl hydrolase 20 family.</text>
</comment>
<keyword evidence="14" id="KW-1185">Reference proteome</keyword>
<feature type="signal peptide" evidence="10">
    <location>
        <begin position="1"/>
        <end position="20"/>
    </location>
</feature>
<dbReference type="Gene3D" id="3.20.20.80">
    <property type="entry name" value="Glycosidases"/>
    <property type="match status" value="1"/>
</dbReference>
<dbReference type="GO" id="GO:0004563">
    <property type="term" value="F:beta-N-acetylhexosaminidase activity"/>
    <property type="evidence" value="ECO:0000318"/>
    <property type="project" value="GO_Central"/>
</dbReference>
<evidence type="ECO:0000259" key="12">
    <source>
        <dbReference type="Pfam" id="PF14845"/>
    </source>
</evidence>